<dbReference type="GO" id="GO:0051295">
    <property type="term" value="P:establishment of meiotic spindle localization"/>
    <property type="evidence" value="ECO:0007669"/>
    <property type="project" value="TreeGrafter"/>
</dbReference>
<evidence type="ECO:0000256" key="3">
    <source>
        <dbReference type="ARBA" id="ARBA00022737"/>
    </source>
</evidence>
<sequence>KEERRVTYLVAPQRVSTSVLKLEEKDFHTNVSLQENFDDSLENIQLNKSSPTVKIGENNIFPKFEFNISIKKENEQTCLNEEVEKGYKLNKVNASSIKHDFFSNIDNLDLDSSSELNNQNGIETETIYDSVLEERIKKEVVIEQLNDKIDTMFLDDLSFESVSQSNHFEETVKLQYPIVAGSSSSNENMSKDKNNYESKKGKLSDNIHEEPLKTNLHEIDSVKLNKSLSDVPFISPKSFPKKYTLKMRSNSHVFEVGLAEVFTISPPQRQITSSGGKAVLPKRSLPALQQFSKNPRSANKVIKKFKEVKSERKPKLNVDLSKGQVYDRKRLFSGPIRLPMKKFNLSIQQPIINTNLDVKPDDYIKKISNPEPFFIYTTLDPFLIGNIYYDNKWLDQQEEDLIKWVNSILSPPIVLKASVAVDNNSDESQISSCSQLQHRLNCLRRAATIILLQASPVLSKVQMTVEKRLISVRADIDLHLDLGLQDKVLNLLLCYNPLYLRIGLEAIYGCKIPLRSNSDKSGLINFIRKNMLSNDYIIAQNSHPTVPHLKLPEFEVKMKKFILYKFLALVYFMDLAKTKQLILHNPCLFCRNSQFKSSKEILIEFSKHFLSGMIDVTKYLKGHEYQVYHKQTYLDEYDFSLNHRSDLRDGVRLAKLVEMIVGNRDLCKQLRVPTISKLQKIHNVKIALSELIASGYEFKGDISERDIVDGHREKTLSLIWQLRSIIQKRAVHLIIIKWQETKQLRKDRKDFLKKREAASKIKLWYKRIKENQKQAFEKYEQFKKDREFFIQAKSAANKIQAWYRSYKIALLERKKYQKMQSAAVKIQQFFRQYIPMQRERRRFLTKIKSAIVIQIHFRAYIKMKFIRNKFLSLKTSTVIIQRFWRQYRFKKAKRIRIEKQYNSAVKIQNYYRSYRITKLERYRFIQIRRAALQIQTFYRGYLLMKKESSNLKNKKSAVLIIQKYYRGYIEMKLTRKSFFNLKTSTVTIQRIWRKYRMGRVEHMKYKKLRLSAIQIQRYFRSYKQMKLERYTFLQTREAALKIQTFYRSYLLMKQESDNFKNKKSAVFKIQKYFIGYIEMKLTRRNFLNLKTSTVTIQRFWRKYRMGRVEHMKYNNLKLSVIKIQRYFRSYKQMKLKRCTFLQTREAALKIQTFYRSYLLMKQESDNFKNKKSAVFKIQKYFIGYIEMKLT</sequence>
<dbReference type="SMART" id="SM00015">
    <property type="entry name" value="IQ"/>
    <property type="match status" value="11"/>
</dbReference>
<dbReference type="GO" id="GO:0005516">
    <property type="term" value="F:calmodulin binding"/>
    <property type="evidence" value="ECO:0007669"/>
    <property type="project" value="UniProtKB-KW"/>
</dbReference>
<feature type="non-terminal residue" evidence="7">
    <location>
        <position position="1190"/>
    </location>
</feature>
<keyword evidence="2" id="KW-0963">Cytoplasm</keyword>
<dbReference type="PANTHER" id="PTHR22706:SF1">
    <property type="entry name" value="ASSEMBLY FACTOR FOR SPINDLE MICROTUBULES"/>
    <property type="match status" value="1"/>
</dbReference>
<feature type="non-terminal residue" evidence="7">
    <location>
        <position position="1"/>
    </location>
</feature>
<dbReference type="InterPro" id="IPR001715">
    <property type="entry name" value="CH_dom"/>
</dbReference>
<dbReference type="GO" id="GO:0007051">
    <property type="term" value="P:spindle organization"/>
    <property type="evidence" value="ECO:0007669"/>
    <property type="project" value="TreeGrafter"/>
</dbReference>
<dbReference type="InterPro" id="IPR036872">
    <property type="entry name" value="CH_dom_sf"/>
</dbReference>
<dbReference type="GO" id="GO:0000922">
    <property type="term" value="C:spindle pole"/>
    <property type="evidence" value="ECO:0007669"/>
    <property type="project" value="TreeGrafter"/>
</dbReference>
<dbReference type="PROSITE" id="PS50021">
    <property type="entry name" value="CH"/>
    <property type="match status" value="1"/>
</dbReference>
<dbReference type="Pfam" id="PF00612">
    <property type="entry name" value="IQ"/>
    <property type="match status" value="7"/>
</dbReference>
<proteinExistence type="predicted"/>
<dbReference type="CDD" id="cd21223">
    <property type="entry name" value="CH_ASPM_rpt1"/>
    <property type="match status" value="1"/>
</dbReference>
<protein>
    <recommendedName>
        <fullName evidence="6">Calponin-homology (CH) domain-containing protein</fullName>
    </recommendedName>
</protein>
<comment type="subcellular location">
    <subcellularLocation>
        <location evidence="1">Cytoplasm</location>
    </subcellularLocation>
</comment>
<organism evidence="7">
    <name type="scientific">Clastoptera arizonana</name>
    <name type="common">Arizona spittle bug</name>
    <dbReference type="NCBI Taxonomy" id="38151"/>
    <lineage>
        <taxon>Eukaryota</taxon>
        <taxon>Metazoa</taxon>
        <taxon>Ecdysozoa</taxon>
        <taxon>Arthropoda</taxon>
        <taxon>Hexapoda</taxon>
        <taxon>Insecta</taxon>
        <taxon>Pterygota</taxon>
        <taxon>Neoptera</taxon>
        <taxon>Paraneoptera</taxon>
        <taxon>Hemiptera</taxon>
        <taxon>Auchenorrhyncha</taxon>
        <taxon>Cercopoidea</taxon>
        <taxon>Clastopteridae</taxon>
        <taxon>Clastoptera</taxon>
    </lineage>
</organism>
<dbReference type="Gene3D" id="1.10.418.10">
    <property type="entry name" value="Calponin-like domain"/>
    <property type="match status" value="1"/>
</dbReference>
<dbReference type="InterPro" id="IPR000048">
    <property type="entry name" value="IQ_motif_EF-hand-BS"/>
</dbReference>
<dbReference type="SUPFAM" id="SSF47576">
    <property type="entry name" value="Calponin-homology domain, CH-domain"/>
    <property type="match status" value="1"/>
</dbReference>
<accession>A0A1B6DE85</accession>
<evidence type="ECO:0000256" key="2">
    <source>
        <dbReference type="ARBA" id="ARBA00022490"/>
    </source>
</evidence>
<name>A0A1B6DE85_9HEMI</name>
<dbReference type="Pfam" id="PF00307">
    <property type="entry name" value="CH"/>
    <property type="match status" value="1"/>
</dbReference>
<evidence type="ECO:0000313" key="7">
    <source>
        <dbReference type="EMBL" id="JAS24011.1"/>
    </source>
</evidence>
<dbReference type="PROSITE" id="PS50096">
    <property type="entry name" value="IQ"/>
    <property type="match status" value="5"/>
</dbReference>
<gene>
    <name evidence="7" type="ORF">g.15954</name>
</gene>
<evidence type="ECO:0000256" key="5">
    <source>
        <dbReference type="SAM" id="MobiDB-lite"/>
    </source>
</evidence>
<feature type="compositionally biased region" description="Basic and acidic residues" evidence="5">
    <location>
        <begin position="189"/>
        <end position="203"/>
    </location>
</feature>
<dbReference type="AlphaFoldDB" id="A0A1B6DE85"/>
<dbReference type="EMBL" id="GEDC01013287">
    <property type="protein sequence ID" value="JAS24011.1"/>
    <property type="molecule type" value="Transcribed_RNA"/>
</dbReference>
<keyword evidence="3" id="KW-0677">Repeat</keyword>
<evidence type="ECO:0000259" key="6">
    <source>
        <dbReference type="PROSITE" id="PS50021"/>
    </source>
</evidence>
<keyword evidence="4" id="KW-0112">Calmodulin-binding</keyword>
<dbReference type="Gene3D" id="1.20.5.190">
    <property type="match status" value="7"/>
</dbReference>
<evidence type="ECO:0000256" key="1">
    <source>
        <dbReference type="ARBA" id="ARBA00004496"/>
    </source>
</evidence>
<dbReference type="GO" id="GO:0000278">
    <property type="term" value="P:mitotic cell cycle"/>
    <property type="evidence" value="ECO:0007669"/>
    <property type="project" value="TreeGrafter"/>
</dbReference>
<dbReference type="PANTHER" id="PTHR22706">
    <property type="entry name" value="ASSEMBLY FACTOR FOR SPINDLE MICROTUBULES"/>
    <property type="match status" value="1"/>
</dbReference>
<feature type="region of interest" description="Disordered" evidence="5">
    <location>
        <begin position="183"/>
        <end position="203"/>
    </location>
</feature>
<reference evidence="7" key="1">
    <citation type="submission" date="2015-12" db="EMBL/GenBank/DDBJ databases">
        <title>De novo transcriptome assembly of four potential Pierce s Disease insect vectors from Arizona vineyards.</title>
        <authorList>
            <person name="Tassone E.E."/>
        </authorList>
    </citation>
    <scope>NUCLEOTIDE SEQUENCE</scope>
</reference>
<dbReference type="InterPro" id="IPR051185">
    <property type="entry name" value="ASPM"/>
</dbReference>
<dbReference type="GO" id="GO:0005737">
    <property type="term" value="C:cytoplasm"/>
    <property type="evidence" value="ECO:0007669"/>
    <property type="project" value="UniProtKB-SubCell"/>
</dbReference>
<feature type="domain" description="Calponin-homology (CH)" evidence="6">
    <location>
        <begin position="596"/>
        <end position="727"/>
    </location>
</feature>
<evidence type="ECO:0000256" key="4">
    <source>
        <dbReference type="ARBA" id="ARBA00022860"/>
    </source>
</evidence>